<evidence type="ECO:0000313" key="3">
    <source>
        <dbReference type="Proteomes" id="UP000268093"/>
    </source>
</evidence>
<name>A0A433DBL5_9FUNG</name>
<dbReference type="AlphaFoldDB" id="A0A433DBL5"/>
<feature type="signal peptide" evidence="1">
    <location>
        <begin position="1"/>
        <end position="19"/>
    </location>
</feature>
<dbReference type="EMBL" id="RBNI01003576">
    <property type="protein sequence ID" value="RUP48222.1"/>
    <property type="molecule type" value="Genomic_DNA"/>
</dbReference>
<evidence type="ECO:0000256" key="1">
    <source>
        <dbReference type="SAM" id="SignalP"/>
    </source>
</evidence>
<keyword evidence="1" id="KW-0732">Signal</keyword>
<evidence type="ECO:0000313" key="2">
    <source>
        <dbReference type="EMBL" id="RUP48222.1"/>
    </source>
</evidence>
<keyword evidence="3" id="KW-1185">Reference proteome</keyword>
<feature type="chain" id="PRO_5019331081" evidence="1">
    <location>
        <begin position="20"/>
        <end position="403"/>
    </location>
</feature>
<dbReference type="Proteomes" id="UP000268093">
    <property type="component" value="Unassembled WGS sequence"/>
</dbReference>
<comment type="caution">
    <text evidence="2">The sequence shown here is derived from an EMBL/GenBank/DDBJ whole genome shotgun (WGS) entry which is preliminary data.</text>
</comment>
<dbReference type="OrthoDB" id="2432893at2759"/>
<organism evidence="2 3">
    <name type="scientific">Jimgerdemannia flammicorona</name>
    <dbReference type="NCBI Taxonomy" id="994334"/>
    <lineage>
        <taxon>Eukaryota</taxon>
        <taxon>Fungi</taxon>
        <taxon>Fungi incertae sedis</taxon>
        <taxon>Mucoromycota</taxon>
        <taxon>Mucoromycotina</taxon>
        <taxon>Endogonomycetes</taxon>
        <taxon>Endogonales</taxon>
        <taxon>Endogonaceae</taxon>
        <taxon>Jimgerdemannia</taxon>
    </lineage>
</organism>
<proteinExistence type="predicted"/>
<protein>
    <submittedName>
        <fullName evidence="2">Uncharacterized protein</fullName>
    </submittedName>
</protein>
<accession>A0A433DBL5</accession>
<reference evidence="2 3" key="1">
    <citation type="journal article" date="2018" name="New Phytol.">
        <title>Phylogenomics of Endogonaceae and evolution of mycorrhizas within Mucoromycota.</title>
        <authorList>
            <person name="Chang Y."/>
            <person name="Desiro A."/>
            <person name="Na H."/>
            <person name="Sandor L."/>
            <person name="Lipzen A."/>
            <person name="Clum A."/>
            <person name="Barry K."/>
            <person name="Grigoriev I.V."/>
            <person name="Martin F.M."/>
            <person name="Stajich J.E."/>
            <person name="Smith M.E."/>
            <person name="Bonito G."/>
            <person name="Spatafora J.W."/>
        </authorList>
    </citation>
    <scope>NUCLEOTIDE SEQUENCE [LARGE SCALE GENOMIC DNA]</scope>
    <source>
        <strain evidence="2 3">GMNB39</strain>
    </source>
</reference>
<gene>
    <name evidence="2" type="ORF">BC936DRAFT_144816</name>
</gene>
<sequence length="403" mass="43159">MRPTAALTLLPATLLLVATLRRDTAVTATSLDDSLSKFQAFLGKAVAEEFYHDLDTLAEVRHWTALISARALNETLATVEVVEDTHVPDKVEFLFGKPHPAPSSELHASSSHAPGLDIATALAILDTVYESASKVGDFDTPETFNAHYAPTLPRTILLAPATKATVYGGSMLNLLVDNVRKKASLPQQALPWLVPRCETFDVEYFHSADRTIFYNSLAAGLAGIAFSGSGTPGLPAIPGALPTPLLVNYISTLSIQLHMLQSLAAAAHLDPSDDAVRTMIYLCLVADGASSSFGRAAKNMAELLAHHSVDQVPAQLIHRINRKVGTKLVRKFAVANKEKGALVTLGGIVPLIGKVVGFVVDAGTTWSIGKVGKYVFCPQGMPRLVPEVEYEVYGVEESVKNEL</sequence>